<organism evidence="3 4">
    <name type="scientific">Periplaneta americana</name>
    <name type="common">American cockroach</name>
    <name type="synonym">Blatta americana</name>
    <dbReference type="NCBI Taxonomy" id="6978"/>
    <lineage>
        <taxon>Eukaryota</taxon>
        <taxon>Metazoa</taxon>
        <taxon>Ecdysozoa</taxon>
        <taxon>Arthropoda</taxon>
        <taxon>Hexapoda</taxon>
        <taxon>Insecta</taxon>
        <taxon>Pterygota</taxon>
        <taxon>Neoptera</taxon>
        <taxon>Polyneoptera</taxon>
        <taxon>Dictyoptera</taxon>
        <taxon>Blattodea</taxon>
        <taxon>Blattoidea</taxon>
        <taxon>Blattidae</taxon>
        <taxon>Blattinae</taxon>
        <taxon>Periplaneta</taxon>
    </lineage>
</organism>
<keyword evidence="1" id="KW-1133">Transmembrane helix</keyword>
<name>A0ABQ8TFQ0_PERAM</name>
<accession>A0ABQ8TFQ0</accession>
<feature type="transmembrane region" description="Helical" evidence="1">
    <location>
        <begin position="50"/>
        <end position="74"/>
    </location>
</feature>
<comment type="caution">
    <text evidence="3">The sequence shown here is derived from an EMBL/GenBank/DDBJ whole genome shotgun (WGS) entry which is preliminary data.</text>
</comment>
<evidence type="ECO:0000313" key="3">
    <source>
        <dbReference type="EMBL" id="KAJ4444841.1"/>
    </source>
</evidence>
<evidence type="ECO:0000313" key="4">
    <source>
        <dbReference type="Proteomes" id="UP001148838"/>
    </source>
</evidence>
<sequence>MYHGHIKHVNKLVTQLAYDTMNDAANEVRENTGSNECAVSLDGTWQRRGFSSLSGVVTAMSVKTGCIFFCLIFYKIKDIYAIRTYLIRWKFKVEKTSLECYSYDVMLRKDLISEVFVIEIEQRRTDLCH</sequence>
<keyword evidence="1" id="KW-0812">Transmembrane</keyword>
<evidence type="ECO:0000259" key="2">
    <source>
        <dbReference type="Pfam" id="PF20700"/>
    </source>
</evidence>
<dbReference type="EMBL" id="JAJSOF020000011">
    <property type="protein sequence ID" value="KAJ4444841.1"/>
    <property type="molecule type" value="Genomic_DNA"/>
</dbReference>
<proteinExistence type="predicted"/>
<keyword evidence="4" id="KW-1185">Reference proteome</keyword>
<evidence type="ECO:0000256" key="1">
    <source>
        <dbReference type="SAM" id="Phobius"/>
    </source>
</evidence>
<dbReference type="Proteomes" id="UP001148838">
    <property type="component" value="Unassembled WGS sequence"/>
</dbReference>
<dbReference type="InterPro" id="IPR049012">
    <property type="entry name" value="Mutator_transp_dom"/>
</dbReference>
<keyword evidence="1" id="KW-0472">Membrane</keyword>
<protein>
    <recommendedName>
        <fullName evidence="2">Mutator-like transposase domain-containing protein</fullName>
    </recommendedName>
</protein>
<dbReference type="Pfam" id="PF20700">
    <property type="entry name" value="Mutator"/>
    <property type="match status" value="1"/>
</dbReference>
<reference evidence="3 4" key="1">
    <citation type="journal article" date="2022" name="Allergy">
        <title>Genome assembly and annotation of Periplaneta americana reveal a comprehensive cockroach allergen profile.</title>
        <authorList>
            <person name="Wang L."/>
            <person name="Xiong Q."/>
            <person name="Saelim N."/>
            <person name="Wang L."/>
            <person name="Nong W."/>
            <person name="Wan A.T."/>
            <person name="Shi M."/>
            <person name="Liu X."/>
            <person name="Cao Q."/>
            <person name="Hui J.H.L."/>
            <person name="Sookrung N."/>
            <person name="Leung T.F."/>
            <person name="Tungtrongchitr A."/>
            <person name="Tsui S.K.W."/>
        </authorList>
    </citation>
    <scope>NUCLEOTIDE SEQUENCE [LARGE SCALE GENOMIC DNA]</scope>
    <source>
        <strain evidence="3">PWHHKU_190912</strain>
    </source>
</reference>
<gene>
    <name evidence="3" type="ORF">ANN_06638</name>
</gene>
<feature type="domain" description="Mutator-like transposase" evidence="2">
    <location>
        <begin position="2"/>
        <end position="69"/>
    </location>
</feature>